<feature type="transmembrane region" description="Helical" evidence="1">
    <location>
        <begin position="52"/>
        <end position="73"/>
    </location>
</feature>
<proteinExistence type="predicted"/>
<comment type="caution">
    <text evidence="2">The sequence shown here is derived from an EMBL/GenBank/DDBJ whole genome shotgun (WGS) entry which is preliminary data.</text>
</comment>
<keyword evidence="1" id="KW-0472">Membrane</keyword>
<name>A0ABD5R5C3_9EURY</name>
<organism evidence="2 3">
    <name type="scientific">Halorubrum rubrum</name>
    <dbReference type="NCBI Taxonomy" id="1126240"/>
    <lineage>
        <taxon>Archaea</taxon>
        <taxon>Methanobacteriati</taxon>
        <taxon>Methanobacteriota</taxon>
        <taxon>Stenosarchaea group</taxon>
        <taxon>Halobacteria</taxon>
        <taxon>Halobacteriales</taxon>
        <taxon>Haloferacaceae</taxon>
        <taxon>Halorubrum</taxon>
    </lineage>
</organism>
<dbReference type="AlphaFoldDB" id="A0ABD5R5C3"/>
<feature type="transmembrane region" description="Helical" evidence="1">
    <location>
        <begin position="6"/>
        <end position="32"/>
    </location>
</feature>
<dbReference type="RefSeq" id="WP_256413094.1">
    <property type="nucleotide sequence ID" value="NZ_JANHDM010000016.1"/>
</dbReference>
<gene>
    <name evidence="2" type="ORF">ACFPM1_15215</name>
</gene>
<sequence length="113" mass="12012">MELQKIALWCAAVTVVLFLIATGGSFIGGIVLIPTVGAGWFVFKPVPEDKRIVVVTIAIVGVLIAGYIAPLGIEELGQYLELRDQLVIGLIVLALTVSLGTSLEAIRRITPVE</sequence>
<accession>A0ABD5R5C3</accession>
<keyword evidence="1" id="KW-1133">Transmembrane helix</keyword>
<dbReference type="Proteomes" id="UP001596118">
    <property type="component" value="Unassembled WGS sequence"/>
</dbReference>
<keyword evidence="1" id="KW-0812">Transmembrane</keyword>
<evidence type="ECO:0000313" key="2">
    <source>
        <dbReference type="EMBL" id="MFC5280099.1"/>
    </source>
</evidence>
<evidence type="ECO:0000313" key="3">
    <source>
        <dbReference type="Proteomes" id="UP001596118"/>
    </source>
</evidence>
<dbReference type="EMBL" id="JBHSKY010000018">
    <property type="protein sequence ID" value="MFC5280099.1"/>
    <property type="molecule type" value="Genomic_DNA"/>
</dbReference>
<protein>
    <submittedName>
        <fullName evidence="2">Uncharacterized protein</fullName>
    </submittedName>
</protein>
<evidence type="ECO:0000256" key="1">
    <source>
        <dbReference type="SAM" id="Phobius"/>
    </source>
</evidence>
<reference evidence="2 3" key="1">
    <citation type="journal article" date="2019" name="Int. J. Syst. Evol. Microbiol.">
        <title>The Global Catalogue of Microorganisms (GCM) 10K type strain sequencing project: providing services to taxonomists for standard genome sequencing and annotation.</title>
        <authorList>
            <consortium name="The Broad Institute Genomics Platform"/>
            <consortium name="The Broad Institute Genome Sequencing Center for Infectious Disease"/>
            <person name="Wu L."/>
            <person name="Ma J."/>
        </authorList>
    </citation>
    <scope>NUCLEOTIDE SEQUENCE [LARGE SCALE GENOMIC DNA]</scope>
    <source>
        <strain evidence="2 3">CGMCC 1.12124</strain>
    </source>
</reference>
<keyword evidence="3" id="KW-1185">Reference proteome</keyword>
<feature type="transmembrane region" description="Helical" evidence="1">
    <location>
        <begin position="85"/>
        <end position="106"/>
    </location>
</feature>